<feature type="domain" description="DUF4142" evidence="1">
    <location>
        <begin position="51"/>
        <end position="184"/>
    </location>
</feature>
<dbReference type="Pfam" id="PF13628">
    <property type="entry name" value="DUF4142"/>
    <property type="match status" value="1"/>
</dbReference>
<sequence length="192" mass="20108">MLVSRMVSPVLGAAIDAPAPLASSVQVAPGVIRPGETADEADMARRPTGIDAEFVDKAGIVGQTQLRASQLALDRSSNPDVKAFARKMLDDQDRMTAELRKLGARKGLPVQAKMLVDPAVTALRARTGHAFDIGYVAIAGPAAHESAIKLYEAEARDGRDPQLRAFAAAALPTLNAHLSAARALAKSVDAAH</sequence>
<proteinExistence type="predicted"/>
<dbReference type="Proteomes" id="UP000056450">
    <property type="component" value="Unassembled WGS sequence"/>
</dbReference>
<dbReference type="EMBL" id="LOTQ01000030">
    <property type="protein sequence ID" value="KVA04954.1"/>
    <property type="molecule type" value="Genomic_DNA"/>
</dbReference>
<evidence type="ECO:0000313" key="2">
    <source>
        <dbReference type="EMBL" id="KVA04954.1"/>
    </source>
</evidence>
<dbReference type="InterPro" id="IPR012347">
    <property type="entry name" value="Ferritin-like"/>
</dbReference>
<protein>
    <submittedName>
        <fullName evidence="2">DUF305 domain-containing protein</fullName>
    </submittedName>
</protein>
<dbReference type="Gene3D" id="1.20.1260.10">
    <property type="match status" value="1"/>
</dbReference>
<evidence type="ECO:0000259" key="1">
    <source>
        <dbReference type="Pfam" id="PF13628"/>
    </source>
</evidence>
<accession>A0AAP1C6A6</accession>
<organism evidence="2 3">
    <name type="scientific">Burkholderia latens</name>
    <dbReference type="NCBI Taxonomy" id="488446"/>
    <lineage>
        <taxon>Bacteria</taxon>
        <taxon>Pseudomonadati</taxon>
        <taxon>Pseudomonadota</taxon>
        <taxon>Betaproteobacteria</taxon>
        <taxon>Burkholderiales</taxon>
        <taxon>Burkholderiaceae</taxon>
        <taxon>Burkholderia</taxon>
        <taxon>Burkholderia cepacia complex</taxon>
    </lineage>
</organism>
<dbReference type="AlphaFoldDB" id="A0AAP1C6A6"/>
<dbReference type="InterPro" id="IPR025419">
    <property type="entry name" value="DUF4142"/>
</dbReference>
<dbReference type="PANTHER" id="PTHR38593:SF1">
    <property type="entry name" value="BLR2558 PROTEIN"/>
    <property type="match status" value="1"/>
</dbReference>
<dbReference type="RefSeq" id="WP_059547429.1">
    <property type="nucleotide sequence ID" value="NZ_LOTQ01000030.1"/>
</dbReference>
<evidence type="ECO:0000313" key="3">
    <source>
        <dbReference type="Proteomes" id="UP000056450"/>
    </source>
</evidence>
<gene>
    <name evidence="2" type="ORF">WI41_21160</name>
</gene>
<dbReference type="PANTHER" id="PTHR38593">
    <property type="entry name" value="BLR2558 PROTEIN"/>
    <property type="match status" value="1"/>
</dbReference>
<reference evidence="2 3" key="1">
    <citation type="submission" date="2015-11" db="EMBL/GenBank/DDBJ databases">
        <title>Expanding the genomic diversity of Burkholderia species for the development of highly accurate diagnostics.</title>
        <authorList>
            <person name="Sahl J."/>
            <person name="Keim P."/>
            <person name="Wagner D."/>
        </authorList>
    </citation>
    <scope>NUCLEOTIDE SEQUENCE [LARGE SCALE GENOMIC DNA]</scope>
    <source>
        <strain evidence="2 3">RF32-BP12</strain>
    </source>
</reference>
<comment type="caution">
    <text evidence="2">The sequence shown here is derived from an EMBL/GenBank/DDBJ whole genome shotgun (WGS) entry which is preliminary data.</text>
</comment>
<name>A0AAP1C6A6_9BURK</name>